<reference evidence="2 3" key="1">
    <citation type="submission" date="2023-10" db="EMBL/GenBank/DDBJ databases">
        <title>Nicoliella lavandulae sp. nov. isolated from Lavandula angustifolia flowers.</title>
        <authorList>
            <person name="Alcantara C."/>
            <person name="Zuniga M."/>
            <person name="Landete J.M."/>
            <person name="Monedero V."/>
        </authorList>
    </citation>
    <scope>NUCLEOTIDE SEQUENCE [LARGE SCALE GENOMIC DNA]</scope>
    <source>
        <strain evidence="2 3">Es01</strain>
    </source>
</reference>
<dbReference type="InterPro" id="IPR006949">
    <property type="entry name" value="Barrel_Baseplate_J-like"/>
</dbReference>
<evidence type="ECO:0000259" key="1">
    <source>
        <dbReference type="Pfam" id="PF04865"/>
    </source>
</evidence>
<sequence>MAYDENQGAFTLDDLDTLRQVANQLFQIQFGMGIDLDDAQTPGMLAAILASIMQRFEQELQATVNNFFVLLSNGQAVDDHGVDEDIYRKVAQYSYVNLQIDCYVDSPTIIPDESEFSTNDGHIFKIIDGDVTVSTPAFIDDGKGNVTALTDEDGQPLGRVSVQAQSLETGYSENVLPNTITNAEQSIDGVVSVTNPEGSIGGTDAESDDLLKKRIIDTRVETPAYSPNGVVAALKNLPDVTDVKLVNNRKHDTDKYGNPGKSVHVYVVGGDHQEIAQALCDHLYPTTQTMGNISVPVSRSDGISENMQFDTANAVPIYVTVDLNVDENMFDFDNGINAIKQNITNYFDTIRMGDNVVYSKLFAPIYQQSGVEYANIKISKDNSVFVTTDLSFNDFDLPIVNDKNIIVNLNKVGD</sequence>
<keyword evidence="3" id="KW-1185">Reference proteome</keyword>
<comment type="caution">
    <text evidence="2">The sequence shown here is derived from an EMBL/GenBank/DDBJ whole genome shotgun (WGS) entry which is preliminary data.</text>
</comment>
<proteinExistence type="predicted"/>
<dbReference type="RefSeq" id="WP_339960892.1">
    <property type="nucleotide sequence ID" value="NZ_JAWMWH010000003.1"/>
</dbReference>
<name>A0ABU8SMC1_9LACO</name>
<dbReference type="Proteomes" id="UP001370590">
    <property type="component" value="Unassembled WGS sequence"/>
</dbReference>
<protein>
    <submittedName>
        <fullName evidence="2">Baseplate J/gp47 family protein</fullName>
    </submittedName>
</protein>
<gene>
    <name evidence="2" type="ORF">R4146_07790</name>
</gene>
<dbReference type="EMBL" id="JAWMWH010000003">
    <property type="protein sequence ID" value="MEJ6401043.1"/>
    <property type="molecule type" value="Genomic_DNA"/>
</dbReference>
<organism evidence="2 3">
    <name type="scientific">Nicoliella lavandulae</name>
    <dbReference type="NCBI Taxonomy" id="3082954"/>
    <lineage>
        <taxon>Bacteria</taxon>
        <taxon>Bacillati</taxon>
        <taxon>Bacillota</taxon>
        <taxon>Bacilli</taxon>
        <taxon>Lactobacillales</taxon>
        <taxon>Lactobacillaceae</taxon>
        <taxon>Nicoliella</taxon>
    </lineage>
</organism>
<feature type="domain" description="Baseplate protein J-like barrel" evidence="1">
    <location>
        <begin position="116"/>
        <end position="202"/>
    </location>
</feature>
<evidence type="ECO:0000313" key="3">
    <source>
        <dbReference type="Proteomes" id="UP001370590"/>
    </source>
</evidence>
<dbReference type="Pfam" id="PF04865">
    <property type="entry name" value="Baseplate_J"/>
    <property type="match status" value="1"/>
</dbReference>
<dbReference type="InterPro" id="IPR052399">
    <property type="entry name" value="Phage_Baseplate_Assmbl_Protein"/>
</dbReference>
<accession>A0ABU8SMC1</accession>
<evidence type="ECO:0000313" key="2">
    <source>
        <dbReference type="EMBL" id="MEJ6401043.1"/>
    </source>
</evidence>
<dbReference type="PANTHER" id="PTHR37829:SF3">
    <property type="entry name" value="PROTEIN JAYE-RELATED"/>
    <property type="match status" value="1"/>
</dbReference>
<dbReference type="PANTHER" id="PTHR37829">
    <property type="entry name" value="PHAGE-LIKE ELEMENT PBSX PROTEIN XKDT"/>
    <property type="match status" value="1"/>
</dbReference>